<gene>
    <name evidence="10" type="primary">mscL</name>
    <name evidence="11" type="ORF">NIES30_20550</name>
</gene>
<evidence type="ECO:0000256" key="5">
    <source>
        <dbReference type="ARBA" id="ARBA00022692"/>
    </source>
</evidence>
<dbReference type="InterPro" id="IPR001185">
    <property type="entry name" value="MS_channel"/>
</dbReference>
<keyword evidence="8 10" id="KW-0472">Membrane</keyword>
<reference evidence="11 12" key="1">
    <citation type="submission" date="2016-11" db="EMBL/GenBank/DDBJ databases">
        <title>Draft Genome Sequences of Nine Cyanobacterial Strains from Diverse Habitats.</title>
        <authorList>
            <person name="Zhu T."/>
            <person name="Hou S."/>
            <person name="Lu X."/>
            <person name="Hess W.R."/>
        </authorList>
    </citation>
    <scope>NUCLEOTIDE SEQUENCE [LARGE SCALE GENOMIC DNA]</scope>
    <source>
        <strain evidence="11 12">NIES-30</strain>
    </source>
</reference>
<dbReference type="InterPro" id="IPR036019">
    <property type="entry name" value="MscL_channel"/>
</dbReference>
<dbReference type="PRINTS" id="PR01264">
    <property type="entry name" value="MECHCHANNEL"/>
</dbReference>
<evidence type="ECO:0000256" key="10">
    <source>
        <dbReference type="HAMAP-Rule" id="MF_00115"/>
    </source>
</evidence>
<evidence type="ECO:0000256" key="9">
    <source>
        <dbReference type="ARBA" id="ARBA00023303"/>
    </source>
</evidence>
<keyword evidence="7 10" id="KW-0406">Ion transport</keyword>
<keyword evidence="9 10" id="KW-0407">Ion channel</keyword>
<organism evidence="11 12">
    <name type="scientific">Phormidium tenue NIES-30</name>
    <dbReference type="NCBI Taxonomy" id="549789"/>
    <lineage>
        <taxon>Bacteria</taxon>
        <taxon>Bacillati</taxon>
        <taxon>Cyanobacteriota</taxon>
        <taxon>Cyanophyceae</taxon>
        <taxon>Oscillatoriophycideae</taxon>
        <taxon>Oscillatoriales</taxon>
        <taxon>Oscillatoriaceae</taxon>
        <taxon>Phormidium</taxon>
    </lineage>
</organism>
<evidence type="ECO:0000256" key="1">
    <source>
        <dbReference type="ARBA" id="ARBA00004651"/>
    </source>
</evidence>
<evidence type="ECO:0000313" key="12">
    <source>
        <dbReference type="Proteomes" id="UP000185557"/>
    </source>
</evidence>
<dbReference type="AlphaFoldDB" id="A0A1U7J0H3"/>
<dbReference type="InterPro" id="IPR019823">
    <property type="entry name" value="Mechanosensitive_channel_CS"/>
</dbReference>
<evidence type="ECO:0000256" key="2">
    <source>
        <dbReference type="ARBA" id="ARBA00007254"/>
    </source>
</evidence>
<dbReference type="PROSITE" id="PS01327">
    <property type="entry name" value="MSCL"/>
    <property type="match status" value="1"/>
</dbReference>
<evidence type="ECO:0000313" key="11">
    <source>
        <dbReference type="EMBL" id="OKH45169.1"/>
    </source>
</evidence>
<dbReference type="Proteomes" id="UP000185557">
    <property type="component" value="Unassembled WGS sequence"/>
</dbReference>
<comment type="caution">
    <text evidence="11">The sequence shown here is derived from an EMBL/GenBank/DDBJ whole genome shotgun (WGS) entry which is preliminary data.</text>
</comment>
<dbReference type="STRING" id="549789.NIES30_20550"/>
<dbReference type="InterPro" id="IPR037673">
    <property type="entry name" value="MSC/AndL"/>
</dbReference>
<dbReference type="HAMAP" id="MF_00115">
    <property type="entry name" value="MscL"/>
    <property type="match status" value="1"/>
</dbReference>
<accession>A0A1U7J0H3</accession>
<keyword evidence="3 10" id="KW-0813">Transport</keyword>
<keyword evidence="6 10" id="KW-1133">Transmembrane helix</keyword>
<evidence type="ECO:0000256" key="4">
    <source>
        <dbReference type="ARBA" id="ARBA00022475"/>
    </source>
</evidence>
<protein>
    <recommendedName>
        <fullName evidence="10">Large-conductance mechanosensitive channel</fullName>
    </recommendedName>
</protein>
<evidence type="ECO:0000256" key="7">
    <source>
        <dbReference type="ARBA" id="ARBA00023065"/>
    </source>
</evidence>
<dbReference type="Gene3D" id="1.10.1200.120">
    <property type="entry name" value="Large-conductance mechanosensitive channel, MscL, domain 1"/>
    <property type="match status" value="1"/>
</dbReference>
<feature type="transmembrane region" description="Helical" evidence="10">
    <location>
        <begin position="82"/>
        <end position="103"/>
    </location>
</feature>
<keyword evidence="12" id="KW-1185">Reference proteome</keyword>
<dbReference type="NCBIfam" id="TIGR00220">
    <property type="entry name" value="mscL"/>
    <property type="match status" value="1"/>
</dbReference>
<evidence type="ECO:0000256" key="6">
    <source>
        <dbReference type="ARBA" id="ARBA00022989"/>
    </source>
</evidence>
<comment type="similarity">
    <text evidence="2 10">Belongs to the MscL family.</text>
</comment>
<dbReference type="PANTHER" id="PTHR30266">
    <property type="entry name" value="MECHANOSENSITIVE CHANNEL MSCL"/>
    <property type="match status" value="1"/>
</dbReference>
<dbReference type="OrthoDB" id="9810350at2"/>
<comment type="function">
    <text evidence="10">Channel that opens in response to stretch forces in the membrane lipid bilayer. May participate in the regulation of osmotic pressure changes within the cell.</text>
</comment>
<keyword evidence="5 10" id="KW-0812">Transmembrane</keyword>
<feature type="transmembrane region" description="Helical" evidence="10">
    <location>
        <begin position="30"/>
        <end position="51"/>
    </location>
</feature>
<proteinExistence type="inferred from homology"/>
<dbReference type="Pfam" id="PF01741">
    <property type="entry name" value="MscL"/>
    <property type="match status" value="1"/>
</dbReference>
<dbReference type="RefSeq" id="WP_073610320.1">
    <property type="nucleotide sequence ID" value="NZ_MRCG01000018.1"/>
</dbReference>
<evidence type="ECO:0000256" key="8">
    <source>
        <dbReference type="ARBA" id="ARBA00023136"/>
    </source>
</evidence>
<keyword evidence="4 10" id="KW-1003">Cell membrane</keyword>
<evidence type="ECO:0000256" key="3">
    <source>
        <dbReference type="ARBA" id="ARBA00022448"/>
    </source>
</evidence>
<dbReference type="GO" id="GO:0008381">
    <property type="term" value="F:mechanosensitive monoatomic ion channel activity"/>
    <property type="evidence" value="ECO:0007669"/>
    <property type="project" value="UniProtKB-UniRule"/>
</dbReference>
<name>A0A1U7J0H3_9CYAN</name>
<dbReference type="GO" id="GO:0005886">
    <property type="term" value="C:plasma membrane"/>
    <property type="evidence" value="ECO:0007669"/>
    <property type="project" value="UniProtKB-SubCell"/>
</dbReference>
<sequence length="144" mass="15790">MANRQTRDRAVNSAGGFARDFKEFLMRGNVIDLAVAVIIGAAFNGVVTSFIEDIITPVLLNPALQAAGVEDIANLSANGIKYGLFLSAVINFVVISFVIFLMIRAFEKLKRKDNVEAAAEPTIEEKLNDTLTRLASYLESRPER</sequence>
<dbReference type="SUPFAM" id="SSF81330">
    <property type="entry name" value="Gated mechanosensitive channel"/>
    <property type="match status" value="1"/>
</dbReference>
<dbReference type="PANTHER" id="PTHR30266:SF2">
    <property type="entry name" value="LARGE-CONDUCTANCE MECHANOSENSITIVE CHANNEL"/>
    <property type="match status" value="1"/>
</dbReference>
<comment type="subcellular location">
    <subcellularLocation>
        <location evidence="1 10">Cell membrane</location>
        <topology evidence="1 10">Multi-pass membrane protein</topology>
    </subcellularLocation>
</comment>
<comment type="subunit">
    <text evidence="10">Homopentamer.</text>
</comment>
<dbReference type="EMBL" id="MRCG01000018">
    <property type="protein sequence ID" value="OKH45169.1"/>
    <property type="molecule type" value="Genomic_DNA"/>
</dbReference>